<dbReference type="PROSITE" id="PS51257">
    <property type="entry name" value="PROKAR_LIPOPROTEIN"/>
    <property type="match status" value="1"/>
</dbReference>
<proteinExistence type="predicted"/>
<protein>
    <submittedName>
        <fullName evidence="2">Uncharacterized protein</fullName>
    </submittedName>
</protein>
<feature type="region of interest" description="Disordered" evidence="1">
    <location>
        <begin position="183"/>
        <end position="207"/>
    </location>
</feature>
<name>A0AAU9ITL5_9CILI</name>
<feature type="compositionally biased region" description="Basic and acidic residues" evidence="1">
    <location>
        <begin position="183"/>
        <end position="192"/>
    </location>
</feature>
<reference evidence="2" key="1">
    <citation type="submission" date="2021-09" db="EMBL/GenBank/DDBJ databases">
        <authorList>
            <consortium name="AG Swart"/>
            <person name="Singh M."/>
            <person name="Singh A."/>
            <person name="Seah K."/>
            <person name="Emmerich C."/>
        </authorList>
    </citation>
    <scope>NUCLEOTIDE SEQUENCE</scope>
    <source>
        <strain evidence="2">ATCC30299</strain>
    </source>
</reference>
<comment type="caution">
    <text evidence="2">The sequence shown here is derived from an EMBL/GenBank/DDBJ whole genome shotgun (WGS) entry which is preliminary data.</text>
</comment>
<keyword evidence="3" id="KW-1185">Reference proteome</keyword>
<dbReference type="AlphaFoldDB" id="A0AAU9ITL5"/>
<evidence type="ECO:0000256" key="1">
    <source>
        <dbReference type="SAM" id="MobiDB-lite"/>
    </source>
</evidence>
<evidence type="ECO:0000313" key="3">
    <source>
        <dbReference type="Proteomes" id="UP001162131"/>
    </source>
</evidence>
<organism evidence="2 3">
    <name type="scientific">Blepharisma stoltei</name>
    <dbReference type="NCBI Taxonomy" id="1481888"/>
    <lineage>
        <taxon>Eukaryota</taxon>
        <taxon>Sar</taxon>
        <taxon>Alveolata</taxon>
        <taxon>Ciliophora</taxon>
        <taxon>Postciliodesmatophora</taxon>
        <taxon>Heterotrichea</taxon>
        <taxon>Heterotrichida</taxon>
        <taxon>Blepharismidae</taxon>
        <taxon>Blepharisma</taxon>
    </lineage>
</organism>
<gene>
    <name evidence="2" type="ORF">BSTOLATCC_MIC17766</name>
</gene>
<accession>A0AAU9ITL5</accession>
<evidence type="ECO:0000313" key="2">
    <source>
        <dbReference type="EMBL" id="CAG9317062.1"/>
    </source>
</evidence>
<dbReference type="EMBL" id="CAJZBQ010000017">
    <property type="protein sequence ID" value="CAG9317062.1"/>
    <property type="molecule type" value="Genomic_DNA"/>
</dbReference>
<sequence length="235" mass="28176">MANSVWRTNPFWTFTTTSCWSFRLWISAVVTMICYSLNPKQLLLYRHEDNYEYEDAYVDAYEDAYEDVYEDAYGDFYDEGYEDEYGDAYEMHEKFYNDKLGYIVKFDDELRDKHEHVDERRCGEAIAACIGEVYMKITLEEVKVTVLKNIVASVSPAKKEKKNGRFGGKRTKSLMNLVKENELRKKEREKSKTNLKRKIRGTGDNKERSRRWKWRRIWKMEKMMQSEILTKSNEK</sequence>
<dbReference type="Proteomes" id="UP001162131">
    <property type="component" value="Unassembled WGS sequence"/>
</dbReference>